<evidence type="ECO:0000313" key="4">
    <source>
        <dbReference type="Proteomes" id="UP000516052"/>
    </source>
</evidence>
<feature type="domain" description="AMP-binding enzyme C-terminal" evidence="2">
    <location>
        <begin position="333"/>
        <end position="399"/>
    </location>
</feature>
<evidence type="ECO:0000259" key="1">
    <source>
        <dbReference type="Pfam" id="PF00501"/>
    </source>
</evidence>
<dbReference type="PANTHER" id="PTHR43201:SF32">
    <property type="entry name" value="2-SUCCINYLBENZOATE--COA LIGASE, CHLOROPLASTIC_PEROXISOMAL"/>
    <property type="match status" value="1"/>
</dbReference>
<gene>
    <name evidence="3" type="ORF">IAG44_23680</name>
</gene>
<dbReference type="Proteomes" id="UP000516052">
    <property type="component" value="Chromosome"/>
</dbReference>
<dbReference type="RefSeq" id="WP_187749075.1">
    <property type="nucleotide sequence ID" value="NZ_CP060828.1"/>
</dbReference>
<dbReference type="InterPro" id="IPR025110">
    <property type="entry name" value="AMP-bd_C"/>
</dbReference>
<dbReference type="Pfam" id="PF13193">
    <property type="entry name" value="AMP-binding_C"/>
    <property type="match status" value="1"/>
</dbReference>
<accession>A0A7H0IH52</accession>
<evidence type="ECO:0000259" key="2">
    <source>
        <dbReference type="Pfam" id="PF13193"/>
    </source>
</evidence>
<keyword evidence="4" id="KW-1185">Reference proteome</keyword>
<organism evidence="3 4">
    <name type="scientific">Streptomyces roseirectus</name>
    <dbReference type="NCBI Taxonomy" id="2768066"/>
    <lineage>
        <taxon>Bacteria</taxon>
        <taxon>Bacillati</taxon>
        <taxon>Actinomycetota</taxon>
        <taxon>Actinomycetes</taxon>
        <taxon>Kitasatosporales</taxon>
        <taxon>Streptomycetaceae</taxon>
        <taxon>Streptomyces</taxon>
    </lineage>
</organism>
<dbReference type="Gene3D" id="3.30.300.30">
    <property type="match status" value="1"/>
</dbReference>
<dbReference type="GO" id="GO:0006631">
    <property type="term" value="P:fatty acid metabolic process"/>
    <property type="evidence" value="ECO:0007669"/>
    <property type="project" value="TreeGrafter"/>
</dbReference>
<feature type="domain" description="AMP-dependent synthetase/ligase" evidence="1">
    <location>
        <begin position="106"/>
        <end position="256"/>
    </location>
</feature>
<reference evidence="3 4" key="1">
    <citation type="submission" date="2020-08" db="EMBL/GenBank/DDBJ databases">
        <title>A novel species.</title>
        <authorList>
            <person name="Gao J."/>
        </authorList>
    </citation>
    <scope>NUCLEOTIDE SEQUENCE [LARGE SCALE GENOMIC DNA]</scope>
    <source>
        <strain evidence="3 4">CRXT-G-22</strain>
    </source>
</reference>
<dbReference type="InterPro" id="IPR000873">
    <property type="entry name" value="AMP-dep_synth/lig_dom"/>
</dbReference>
<dbReference type="AlphaFoldDB" id="A0A7H0IH52"/>
<dbReference type="GO" id="GO:0031956">
    <property type="term" value="F:medium-chain fatty acid-CoA ligase activity"/>
    <property type="evidence" value="ECO:0007669"/>
    <property type="project" value="TreeGrafter"/>
</dbReference>
<name>A0A7H0IH52_9ACTN</name>
<dbReference type="KEGG" id="sroi:IAG44_23680"/>
<dbReference type="InterPro" id="IPR042099">
    <property type="entry name" value="ANL_N_sf"/>
</dbReference>
<evidence type="ECO:0000313" key="3">
    <source>
        <dbReference type="EMBL" id="QNP72118.1"/>
    </source>
</evidence>
<protein>
    <submittedName>
        <fullName evidence="3">AMP-binding protein</fullName>
    </submittedName>
</protein>
<dbReference type="SUPFAM" id="SSF56801">
    <property type="entry name" value="Acetyl-CoA synthetase-like"/>
    <property type="match status" value="1"/>
</dbReference>
<proteinExistence type="predicted"/>
<dbReference type="Gene3D" id="3.40.50.12780">
    <property type="entry name" value="N-terminal domain of ligase-like"/>
    <property type="match status" value="1"/>
</dbReference>
<dbReference type="Pfam" id="PF00501">
    <property type="entry name" value="AMP-binding"/>
    <property type="match status" value="1"/>
</dbReference>
<sequence>MPHRRVPPGERWGRRAGARPGDPLDNRIVCEGFRGTWWRLDPPPLERRTVVTADGQLAALMAARAHLGNPGELLVVARERVDETLCKELRRFAEGRSTRPGRIWLTTSGSAGRPRLLAHTLSSLTTLGDAPPPYRWLLPYSPGTYAWWQLVALSLTFPGQDLVTAPGPRPDQWLPVALAEGVDAVSATPSFWRLALASGDPELERLRPRQITLGGEPVDQPLLDRLRGVFPGARISWIYASTEAGACVVVHDGKAGFPVEWLERPSDGTKPGLRVRDGQLYVRPVHGADGVPEWVATSDRAEFVGGRVVLSGRLGQDQLNVGGLRLSAGQVRDVLLAHPDVHWARVFARTAPFVGSVVAAEVVSDASEGELVNWCSNRLPGHAVPRFFTALDTVPLTTTLKSRLDGAARGV</sequence>
<dbReference type="EMBL" id="CP060828">
    <property type="protein sequence ID" value="QNP72118.1"/>
    <property type="molecule type" value="Genomic_DNA"/>
</dbReference>
<dbReference type="InterPro" id="IPR045851">
    <property type="entry name" value="AMP-bd_C_sf"/>
</dbReference>
<dbReference type="PANTHER" id="PTHR43201">
    <property type="entry name" value="ACYL-COA SYNTHETASE"/>
    <property type="match status" value="1"/>
</dbReference>